<dbReference type="RefSeq" id="WP_144849952.1">
    <property type="nucleotide sequence ID" value="NZ_VMRJ01000004.1"/>
</dbReference>
<sequence>MLLNDEVVNELATRLEIGVPATALPLIKVNGLTRSEMLLLHRYGVTQPETGWSAVAVIVEAALGTERAQQLATIWPERASSLAA</sequence>
<dbReference type="SUPFAM" id="SSF158702">
    <property type="entry name" value="Sec63 N-terminal domain-like"/>
    <property type="match status" value="1"/>
</dbReference>
<evidence type="ECO:0000313" key="2">
    <source>
        <dbReference type="Proteomes" id="UP000317624"/>
    </source>
</evidence>
<dbReference type="Proteomes" id="UP000317624">
    <property type="component" value="Unassembled WGS sequence"/>
</dbReference>
<organism evidence="1 2">
    <name type="scientific">Hymenobacter setariae</name>
    <dbReference type="NCBI Taxonomy" id="2594794"/>
    <lineage>
        <taxon>Bacteria</taxon>
        <taxon>Pseudomonadati</taxon>
        <taxon>Bacteroidota</taxon>
        <taxon>Cytophagia</taxon>
        <taxon>Cytophagales</taxon>
        <taxon>Hymenobacteraceae</taxon>
        <taxon>Hymenobacter</taxon>
    </lineage>
</organism>
<gene>
    <name evidence="1" type="ORF">FNT36_16530</name>
</gene>
<protein>
    <submittedName>
        <fullName evidence="1">Uncharacterized protein</fullName>
    </submittedName>
</protein>
<dbReference type="OrthoDB" id="9815222at2"/>
<evidence type="ECO:0000313" key="1">
    <source>
        <dbReference type="EMBL" id="TVT39263.1"/>
    </source>
</evidence>
<comment type="caution">
    <text evidence="1">The sequence shown here is derived from an EMBL/GenBank/DDBJ whole genome shotgun (WGS) entry which is preliminary data.</text>
</comment>
<proteinExistence type="predicted"/>
<keyword evidence="2" id="KW-1185">Reference proteome</keyword>
<dbReference type="EMBL" id="VMRJ01000004">
    <property type="protein sequence ID" value="TVT39263.1"/>
    <property type="molecule type" value="Genomic_DNA"/>
</dbReference>
<reference evidence="1 2" key="1">
    <citation type="submission" date="2019-07" db="EMBL/GenBank/DDBJ databases">
        <title>Hymenobacter sp. straun FUR1 Genome sequencing and assembly.</title>
        <authorList>
            <person name="Chhetri G."/>
        </authorList>
    </citation>
    <scope>NUCLEOTIDE SEQUENCE [LARGE SCALE GENOMIC DNA]</scope>
    <source>
        <strain evidence="1 2">Fur1</strain>
    </source>
</reference>
<dbReference type="AlphaFoldDB" id="A0A558BRY5"/>
<accession>A0A558BRY5</accession>
<name>A0A558BRY5_9BACT</name>